<comment type="similarity">
    <text evidence="6">Belongs to the NnrD/CARKD family.</text>
</comment>
<dbReference type="InterPro" id="IPR017953">
    <property type="entry name" value="Carbohydrate_kinase_pred_CS"/>
</dbReference>
<dbReference type="InterPro" id="IPR000631">
    <property type="entry name" value="CARKD"/>
</dbReference>
<dbReference type="PROSITE" id="PS01050">
    <property type="entry name" value="YJEF_C_2"/>
    <property type="match status" value="1"/>
</dbReference>
<evidence type="ECO:0000313" key="8">
    <source>
        <dbReference type="EMBL" id="QLH83591.1"/>
    </source>
</evidence>
<comment type="catalytic activity">
    <reaction evidence="6">
        <text>(6S)-NADPHX + ADP = AMP + phosphate + NADPH + H(+)</text>
        <dbReference type="Rhea" id="RHEA:32235"/>
        <dbReference type="ChEBI" id="CHEBI:15378"/>
        <dbReference type="ChEBI" id="CHEBI:43474"/>
        <dbReference type="ChEBI" id="CHEBI:57783"/>
        <dbReference type="ChEBI" id="CHEBI:64076"/>
        <dbReference type="ChEBI" id="CHEBI:456215"/>
        <dbReference type="ChEBI" id="CHEBI:456216"/>
        <dbReference type="EC" id="4.2.1.136"/>
    </reaction>
</comment>
<dbReference type="PROSITE" id="PS51383">
    <property type="entry name" value="YJEF_C_3"/>
    <property type="match status" value="1"/>
</dbReference>
<keyword evidence="5 6" id="KW-0456">Lyase</keyword>
<evidence type="ECO:0000256" key="4">
    <source>
        <dbReference type="ARBA" id="ARBA00023027"/>
    </source>
</evidence>
<keyword evidence="4 6" id="KW-0520">NAD</keyword>
<dbReference type="KEGG" id="hpel:HZS54_18995"/>
<name>A0A7D5T5R0_9EURY</name>
<dbReference type="EMBL" id="CP058909">
    <property type="protein sequence ID" value="QLH83591.1"/>
    <property type="molecule type" value="Genomic_DNA"/>
</dbReference>
<evidence type="ECO:0000256" key="5">
    <source>
        <dbReference type="ARBA" id="ARBA00023239"/>
    </source>
</evidence>
<evidence type="ECO:0000256" key="1">
    <source>
        <dbReference type="ARBA" id="ARBA00022741"/>
    </source>
</evidence>
<comment type="catalytic activity">
    <reaction evidence="6">
        <text>(6S)-NADHX + ADP = AMP + phosphate + NADH + H(+)</text>
        <dbReference type="Rhea" id="RHEA:32223"/>
        <dbReference type="ChEBI" id="CHEBI:15378"/>
        <dbReference type="ChEBI" id="CHEBI:43474"/>
        <dbReference type="ChEBI" id="CHEBI:57945"/>
        <dbReference type="ChEBI" id="CHEBI:64074"/>
        <dbReference type="ChEBI" id="CHEBI:456215"/>
        <dbReference type="ChEBI" id="CHEBI:456216"/>
        <dbReference type="EC" id="4.2.1.136"/>
    </reaction>
</comment>
<comment type="function">
    <text evidence="6">Catalyzes the dehydration of the S-form of NAD(P)HX at the expense of ADP, which is converted to AMP. Together with NAD(P)HX epimerase, which catalyzes the epimerization of the S- and R-forms, the enzyme allows the repair of both epimers of NAD(P)HX, a damaged form of NAD(P)H that is a result of enzymatic or heat-dependent hydration.</text>
</comment>
<dbReference type="Pfam" id="PF01256">
    <property type="entry name" value="Carb_kinase"/>
    <property type="match status" value="1"/>
</dbReference>
<organism evidence="8 9">
    <name type="scientific">Halosimplex pelagicum</name>
    <dbReference type="NCBI Taxonomy" id="869886"/>
    <lineage>
        <taxon>Archaea</taxon>
        <taxon>Methanobacteriati</taxon>
        <taxon>Methanobacteriota</taxon>
        <taxon>Stenosarchaea group</taxon>
        <taxon>Halobacteria</taxon>
        <taxon>Halobacteriales</taxon>
        <taxon>Haloarculaceae</taxon>
        <taxon>Halosimplex</taxon>
    </lineage>
</organism>
<feature type="domain" description="YjeF C-terminal" evidence="7">
    <location>
        <begin position="1"/>
        <end position="260"/>
    </location>
</feature>
<keyword evidence="1 6" id="KW-0547">Nucleotide-binding</keyword>
<keyword evidence="2 6" id="KW-0067">ATP-binding</keyword>
<dbReference type="HAMAP" id="MF_01965">
    <property type="entry name" value="NADHX_dehydratase"/>
    <property type="match status" value="1"/>
</dbReference>
<evidence type="ECO:0000256" key="2">
    <source>
        <dbReference type="ARBA" id="ARBA00022840"/>
    </source>
</evidence>
<dbReference type="AlphaFoldDB" id="A0A7D5T5R0"/>
<evidence type="ECO:0000313" key="9">
    <source>
        <dbReference type="Proteomes" id="UP000509346"/>
    </source>
</evidence>
<feature type="binding site" evidence="6">
    <location>
        <position position="202"/>
    </location>
    <ligand>
        <name>(6S)-NADPHX</name>
        <dbReference type="ChEBI" id="CHEBI:64076"/>
    </ligand>
</feature>
<dbReference type="PANTHER" id="PTHR12592">
    <property type="entry name" value="ATP-DEPENDENT (S)-NAD(P)H-HYDRATE DEHYDRATASE FAMILY MEMBER"/>
    <property type="match status" value="1"/>
</dbReference>
<protein>
    <recommendedName>
        <fullName evidence="6">ADP-dependent (S)-NAD(P)H-hydrate dehydratase</fullName>
        <ecNumber evidence="6">4.2.1.136</ecNumber>
    </recommendedName>
    <alternativeName>
        <fullName evidence="6">ADP-dependent NAD(P)HX dehydratase</fullName>
    </alternativeName>
</protein>
<dbReference type="CDD" id="cd01171">
    <property type="entry name" value="YXKO-related"/>
    <property type="match status" value="1"/>
</dbReference>
<dbReference type="InterPro" id="IPR029056">
    <property type="entry name" value="Ribokinase-like"/>
</dbReference>
<keyword evidence="3 6" id="KW-0521">NADP</keyword>
<feature type="binding site" evidence="6">
    <location>
        <position position="201"/>
    </location>
    <ligand>
        <name>AMP</name>
        <dbReference type="ChEBI" id="CHEBI:456215"/>
    </ligand>
</feature>
<dbReference type="RefSeq" id="WP_179918634.1">
    <property type="nucleotide sequence ID" value="NZ_CP058909.1"/>
</dbReference>
<proteinExistence type="inferred from homology"/>
<reference evidence="8 9" key="1">
    <citation type="submission" date="2020-07" db="EMBL/GenBank/DDBJ databases">
        <title>Halosimplex litoreum sp. nov. and Halosimplex rubrum sp. nov., isolated from different salt environments.</title>
        <authorList>
            <person name="Cui H."/>
        </authorList>
    </citation>
    <scope>NUCLEOTIDE SEQUENCE [LARGE SCALE GENOMIC DNA]</scope>
    <source>
        <strain evidence="8 9">R2</strain>
    </source>
</reference>
<dbReference type="GO" id="GO:0110051">
    <property type="term" value="P:metabolite repair"/>
    <property type="evidence" value="ECO:0007669"/>
    <property type="project" value="TreeGrafter"/>
</dbReference>
<accession>A0A7D5T5R0</accession>
<evidence type="ECO:0000256" key="6">
    <source>
        <dbReference type="HAMAP-Rule" id="MF_01965"/>
    </source>
</evidence>
<dbReference type="GO" id="GO:0046496">
    <property type="term" value="P:nicotinamide nucleotide metabolic process"/>
    <property type="evidence" value="ECO:0007669"/>
    <property type="project" value="UniProtKB-UniRule"/>
</dbReference>
<dbReference type="Proteomes" id="UP000509346">
    <property type="component" value="Chromosome"/>
</dbReference>
<comment type="caution">
    <text evidence="6">Lacks conserved residue(s) required for the propagation of feature annotation.</text>
</comment>
<evidence type="ECO:0000256" key="3">
    <source>
        <dbReference type="ARBA" id="ARBA00022857"/>
    </source>
</evidence>
<dbReference type="SUPFAM" id="SSF53613">
    <property type="entry name" value="Ribokinase-like"/>
    <property type="match status" value="1"/>
</dbReference>
<dbReference type="GeneID" id="56084722"/>
<evidence type="ECO:0000259" key="7">
    <source>
        <dbReference type="PROSITE" id="PS51383"/>
    </source>
</evidence>
<comment type="subunit">
    <text evidence="6">Homotetramer.</text>
</comment>
<dbReference type="Gene3D" id="3.40.1190.20">
    <property type="match status" value="1"/>
</dbReference>
<dbReference type="OrthoDB" id="15148at2157"/>
<comment type="cofactor">
    <cofactor evidence="6">
        <name>Mg(2+)</name>
        <dbReference type="ChEBI" id="CHEBI:18420"/>
    </cofactor>
</comment>
<keyword evidence="9" id="KW-1185">Reference proteome</keyword>
<sequence length="264" mass="26414">MEELLAELAGGDDSEKGDSGRVGIVGGSIEFAGPPALSGLAALRTGTDVAKALTSEVALEVVAGFSPNVLTERFVGDVLRPDSVGKVLAVAEWSDALVVGPGLETPTPKAVREVVERVAVPTVVDATAIEHALDCDLSGSVVTPDSAEVEEIEAEHGSLASFAATSGAVVVSKGAEDEIYAGDERFAVEEGTPAMTVAGTGDTLAGVVGSLLGTGLDPVDAARLGPWIVGRAGELAAEEYGSGLVATDVIERIPAAVDAGSGPN</sequence>
<gene>
    <name evidence="6" type="primary">nnrD</name>
    <name evidence="8" type="ORF">HZS54_18995</name>
</gene>
<dbReference type="GO" id="GO:0052855">
    <property type="term" value="F:ADP-dependent NAD(P)H-hydrate dehydratase activity"/>
    <property type="evidence" value="ECO:0007669"/>
    <property type="project" value="UniProtKB-UniRule"/>
</dbReference>
<dbReference type="NCBIfam" id="TIGR00196">
    <property type="entry name" value="yjeF_cterm"/>
    <property type="match status" value="1"/>
</dbReference>
<feature type="binding site" evidence="6">
    <location>
        <position position="102"/>
    </location>
    <ligand>
        <name>(6S)-NADPHX</name>
        <dbReference type="ChEBI" id="CHEBI:64076"/>
    </ligand>
</feature>
<dbReference type="GO" id="GO:0005524">
    <property type="term" value="F:ATP binding"/>
    <property type="evidence" value="ECO:0007669"/>
    <property type="project" value="UniProtKB-KW"/>
</dbReference>
<dbReference type="PANTHER" id="PTHR12592:SF0">
    <property type="entry name" value="ATP-DEPENDENT (S)-NAD(P)H-HYDRATE DEHYDRATASE"/>
    <property type="match status" value="1"/>
</dbReference>
<dbReference type="EC" id="4.2.1.136" evidence="6"/>